<proteinExistence type="predicted"/>
<feature type="compositionally biased region" description="Basic and acidic residues" evidence="1">
    <location>
        <begin position="1"/>
        <end position="13"/>
    </location>
</feature>
<keyword evidence="3" id="KW-1185">Reference proteome</keyword>
<dbReference type="InterPro" id="IPR052945">
    <property type="entry name" value="Mitotic_Regulator"/>
</dbReference>
<evidence type="ECO:0000256" key="1">
    <source>
        <dbReference type="SAM" id="MobiDB-lite"/>
    </source>
</evidence>
<dbReference type="HOGENOM" id="CLU_395912_0_0_1"/>
<dbReference type="PANTHER" id="PTHR43628:SF1">
    <property type="entry name" value="CHITIN SYNTHASE REGULATORY FACTOR 2-RELATED"/>
    <property type="match status" value="1"/>
</dbReference>
<dbReference type="GO" id="GO:0010972">
    <property type="term" value="P:negative regulation of G2/M transition of mitotic cell cycle"/>
    <property type="evidence" value="ECO:0007669"/>
    <property type="project" value="TreeGrafter"/>
</dbReference>
<dbReference type="OrthoDB" id="2148946at2759"/>
<dbReference type="SMART" id="SM00671">
    <property type="entry name" value="SEL1"/>
    <property type="match status" value="3"/>
</dbReference>
<gene>
    <name evidence="2" type="ORF">MAC_02986</name>
</gene>
<reference evidence="2 3" key="1">
    <citation type="journal article" date="2011" name="PLoS Genet.">
        <title>Genome sequencing and comparative transcriptomics of the model entomopathogenic fungi Metarhizium anisopliae and M. acridum.</title>
        <authorList>
            <person name="Gao Q."/>
            <person name="Jin K."/>
            <person name="Ying S.H."/>
            <person name="Zhang Y."/>
            <person name="Xiao G."/>
            <person name="Shang Y."/>
            <person name="Duan Z."/>
            <person name="Hu X."/>
            <person name="Xie X.Q."/>
            <person name="Zhou G."/>
            <person name="Peng G."/>
            <person name="Luo Z."/>
            <person name="Huang W."/>
            <person name="Wang B."/>
            <person name="Fang W."/>
            <person name="Wang S."/>
            <person name="Zhong Y."/>
            <person name="Ma L.J."/>
            <person name="St Leger R.J."/>
            <person name="Zhao G.P."/>
            <person name="Pei Y."/>
            <person name="Feng M.G."/>
            <person name="Xia Y."/>
            <person name="Wang C."/>
        </authorList>
    </citation>
    <scope>NUCLEOTIDE SEQUENCE [LARGE SCALE GENOMIC DNA]</scope>
    <source>
        <strain evidence="2 3">CQMa 102</strain>
    </source>
</reference>
<dbReference type="InterPro" id="IPR011990">
    <property type="entry name" value="TPR-like_helical_dom_sf"/>
</dbReference>
<organism evidence="3">
    <name type="scientific">Metarhizium acridum (strain CQMa 102)</name>
    <dbReference type="NCBI Taxonomy" id="655827"/>
    <lineage>
        <taxon>Eukaryota</taxon>
        <taxon>Fungi</taxon>
        <taxon>Dikarya</taxon>
        <taxon>Ascomycota</taxon>
        <taxon>Pezizomycotina</taxon>
        <taxon>Sordariomycetes</taxon>
        <taxon>Hypocreomycetidae</taxon>
        <taxon>Hypocreales</taxon>
        <taxon>Clavicipitaceae</taxon>
        <taxon>Metarhizium</taxon>
    </lineage>
</organism>
<dbReference type="EMBL" id="GL698486">
    <property type="protein sequence ID" value="EFY90870.1"/>
    <property type="molecule type" value="Genomic_DNA"/>
</dbReference>
<name>E9DZD8_METAQ</name>
<evidence type="ECO:0000313" key="2">
    <source>
        <dbReference type="EMBL" id="EFY90870.1"/>
    </source>
</evidence>
<dbReference type="Proteomes" id="UP000002499">
    <property type="component" value="Unassembled WGS sequence"/>
</dbReference>
<dbReference type="GO" id="GO:0032153">
    <property type="term" value="C:cell division site"/>
    <property type="evidence" value="ECO:0007669"/>
    <property type="project" value="TreeGrafter"/>
</dbReference>
<protein>
    <recommendedName>
        <fullName evidence="4">Tetratricopeptide-like helical</fullName>
    </recommendedName>
</protein>
<dbReference type="Pfam" id="PF08238">
    <property type="entry name" value="Sel1"/>
    <property type="match status" value="3"/>
</dbReference>
<feature type="region of interest" description="Disordered" evidence="1">
    <location>
        <begin position="1"/>
        <end position="181"/>
    </location>
</feature>
<evidence type="ECO:0008006" key="4">
    <source>
        <dbReference type="Google" id="ProtNLM"/>
    </source>
</evidence>
<dbReference type="InterPro" id="IPR006597">
    <property type="entry name" value="Sel1-like"/>
</dbReference>
<accession>E9DZD8</accession>
<dbReference type="InParanoid" id="E9DZD8"/>
<dbReference type="eggNOG" id="ENOG502R38G">
    <property type="taxonomic scope" value="Eukaryota"/>
</dbReference>
<dbReference type="STRING" id="655827.E9DZD8"/>
<dbReference type="AlphaFoldDB" id="E9DZD8"/>
<dbReference type="SUPFAM" id="SSF81901">
    <property type="entry name" value="HCP-like"/>
    <property type="match status" value="1"/>
</dbReference>
<sequence>MGLLDKLKKKDQSDDNTDSAGEDGGRRVDAAEFTFIRTDTAGQEIIRPPNDGQEQKKLLSPKTSVRSSPRRSLDVFRSSRSRSESVSSQTSHSSRRRLSERLHLSRQAESSENVPENLPAITRSDPADESQWEQRATMLAGQNELARGRPASPVPSEGVSRMSLAPGSTGRKRSASSSKAIDDDIQQAIRLHEEGDLEQSTKIFGRLADPQGPNNPLSQVLYGLALRHGWGCDPDPAKAITYLTAAASNSAAIEQLALQAGMKKGGAAKGELVMAIFELGNCFRHGWGIKKDFVAARQRQVSPQQSLPRPTGTLTKASTDAMNEAAFCYLNGIGGEKDKYTAARYFRQAEEAGNKTIGNSWCPFVMSFAFVAFSARSTLDPRSYTSLRTYANPCKKKERNRIQGPGSLVSGDEACFLNVHVAVCIASPPSRIQIRRQSTKSIMQTCCPVRLATIQLPRYVLRARHHLTRHQPRRPKPRKIQPTRTRAKVTIAQDRGTCASGVRPPCLGRCLRQANPRVSPPGRGHHNVQKLPFLASPHQWPLWLGPASPRSLAFVTKVNCYSLVFVVTLLRTDATLQLSPASELACSVPMRLDVRHTLTLHSSTAIEYIKPKERGGDGESPSLEINKSFAQNINARSLAKNKQPIKVKGNFVKSNKHENIPSSSIQEDGVGTKITLRCVSKWSDWLSHVREEDSQE</sequence>
<dbReference type="PANTHER" id="PTHR43628">
    <property type="entry name" value="ACTIVATOR OF C KINASE PROTEIN 1-RELATED"/>
    <property type="match status" value="1"/>
</dbReference>
<dbReference type="Gene3D" id="1.25.40.10">
    <property type="entry name" value="Tetratricopeptide repeat domain"/>
    <property type="match status" value="1"/>
</dbReference>
<evidence type="ECO:0000313" key="3">
    <source>
        <dbReference type="Proteomes" id="UP000002499"/>
    </source>
</evidence>